<organism evidence="1">
    <name type="scientific">Arundo donax</name>
    <name type="common">Giant reed</name>
    <name type="synonym">Donax arundinaceus</name>
    <dbReference type="NCBI Taxonomy" id="35708"/>
    <lineage>
        <taxon>Eukaryota</taxon>
        <taxon>Viridiplantae</taxon>
        <taxon>Streptophyta</taxon>
        <taxon>Embryophyta</taxon>
        <taxon>Tracheophyta</taxon>
        <taxon>Spermatophyta</taxon>
        <taxon>Magnoliopsida</taxon>
        <taxon>Liliopsida</taxon>
        <taxon>Poales</taxon>
        <taxon>Poaceae</taxon>
        <taxon>PACMAD clade</taxon>
        <taxon>Arundinoideae</taxon>
        <taxon>Arundineae</taxon>
        <taxon>Arundo</taxon>
    </lineage>
</organism>
<accession>A0A0A9C810</accession>
<dbReference type="AlphaFoldDB" id="A0A0A9C810"/>
<protein>
    <recommendedName>
        <fullName evidence="2">MULE transposase domain-containing protein</fullName>
    </recommendedName>
</protein>
<name>A0A0A9C810_ARUDO</name>
<proteinExistence type="predicted"/>
<dbReference type="PANTHER" id="PTHR31973:SF195">
    <property type="entry name" value="MUDR FAMILY TRANSPOSASE"/>
    <property type="match status" value="1"/>
</dbReference>
<evidence type="ECO:0000313" key="1">
    <source>
        <dbReference type="EMBL" id="JAD72449.1"/>
    </source>
</evidence>
<reference evidence="1" key="2">
    <citation type="journal article" date="2015" name="Data Brief">
        <title>Shoot transcriptome of the giant reed, Arundo donax.</title>
        <authorList>
            <person name="Barrero R.A."/>
            <person name="Guerrero F.D."/>
            <person name="Moolhuijzen P."/>
            <person name="Goolsby J.A."/>
            <person name="Tidwell J."/>
            <person name="Bellgard S.E."/>
            <person name="Bellgard M.I."/>
        </authorList>
    </citation>
    <scope>NUCLEOTIDE SEQUENCE</scope>
    <source>
        <tissue evidence="1">Shoot tissue taken approximately 20 cm above the soil surface</tissue>
    </source>
</reference>
<dbReference type="PANTHER" id="PTHR31973">
    <property type="entry name" value="POLYPROTEIN, PUTATIVE-RELATED"/>
    <property type="match status" value="1"/>
</dbReference>
<sequence length="99" mass="11355">MYAGRQKVIEQIFGTWEESFEYLHRFKAEVEAKMSGSVVEIDVKEEGDEVYFNRFFCCFKLSIDGFLNGCRPYLCIDATKLNGRWNGNLASVTALDGHN</sequence>
<dbReference type="EMBL" id="GBRH01225446">
    <property type="protein sequence ID" value="JAD72449.1"/>
    <property type="molecule type" value="Transcribed_RNA"/>
</dbReference>
<evidence type="ECO:0008006" key="2">
    <source>
        <dbReference type="Google" id="ProtNLM"/>
    </source>
</evidence>
<reference evidence="1" key="1">
    <citation type="submission" date="2014-09" db="EMBL/GenBank/DDBJ databases">
        <authorList>
            <person name="Magalhaes I.L.F."/>
            <person name="Oliveira U."/>
            <person name="Santos F.R."/>
            <person name="Vidigal T.H.D.A."/>
            <person name="Brescovit A.D."/>
            <person name="Santos A.J."/>
        </authorList>
    </citation>
    <scope>NUCLEOTIDE SEQUENCE</scope>
    <source>
        <tissue evidence="1">Shoot tissue taken approximately 20 cm above the soil surface</tissue>
    </source>
</reference>